<gene>
    <name evidence="1" type="ORF">KHM83_16955</name>
</gene>
<proteinExistence type="predicted"/>
<dbReference type="InterPro" id="IPR001646">
    <property type="entry name" value="5peptide_repeat"/>
</dbReference>
<dbReference type="SUPFAM" id="SSF141571">
    <property type="entry name" value="Pentapeptide repeat-like"/>
    <property type="match status" value="1"/>
</dbReference>
<protein>
    <submittedName>
        <fullName evidence="1">Pentapeptide repeat-containing protein</fullName>
    </submittedName>
</protein>
<dbReference type="Pfam" id="PF00805">
    <property type="entry name" value="Pentapeptide"/>
    <property type="match status" value="1"/>
</dbReference>
<organism evidence="1 2">
    <name type="scientific">Fusibacter paucivorans</name>
    <dbReference type="NCBI Taxonomy" id="76009"/>
    <lineage>
        <taxon>Bacteria</taxon>
        <taxon>Bacillati</taxon>
        <taxon>Bacillota</taxon>
        <taxon>Clostridia</taxon>
        <taxon>Eubacteriales</taxon>
        <taxon>Eubacteriales Family XII. Incertae Sedis</taxon>
        <taxon>Fusibacter</taxon>
    </lineage>
</organism>
<dbReference type="EMBL" id="JAHBCL010000038">
    <property type="protein sequence ID" value="MBS7528381.1"/>
    <property type="molecule type" value="Genomic_DNA"/>
</dbReference>
<reference evidence="1 2" key="1">
    <citation type="submission" date="2021-05" db="EMBL/GenBank/DDBJ databases">
        <title>Fusibacter ferrireducens sp. nov., an anaerobic, sulfur- and Fe-reducing bacterium isolated from the mangrove sediment.</title>
        <authorList>
            <person name="Qiu D."/>
        </authorList>
    </citation>
    <scope>NUCLEOTIDE SEQUENCE [LARGE SCALE GENOMIC DNA]</scope>
    <source>
        <strain evidence="1 2">DSM 12116</strain>
    </source>
</reference>
<evidence type="ECO:0000313" key="2">
    <source>
        <dbReference type="Proteomes" id="UP000746471"/>
    </source>
</evidence>
<name>A0ABS5PV83_9FIRM</name>
<comment type="caution">
    <text evidence="1">The sequence shown here is derived from an EMBL/GenBank/DDBJ whole genome shotgun (WGS) entry which is preliminary data.</text>
</comment>
<dbReference type="RefSeq" id="WP_213238241.1">
    <property type="nucleotide sequence ID" value="NZ_JAHBCL010000038.1"/>
</dbReference>
<sequence length="275" mass="31366">MRVYETNLNEEKFKPLQSDCLNCSGLCCVALYFSKTDGFPENKDAGKPCLYLQQDYLCKIHESLACKNMKGCIGYDCCGAGQAVTAIYKGETWKTLPEKSQEIFNVFKIIFQLHQMRWFLLEASMMTHAKILAPKINALIEENRRYCSNSPTDLISLDLKHYKKQVNGLLKEIGRMLRTHFPKQSENHAIDYMGRNFKNRSFDGFDFSMLLLIASNFSGCTFSGANFLGTDLRDCCFNGANLSETVFLTQMQVNAARGDANTQLPRFLTRPVTWR</sequence>
<dbReference type="Gene3D" id="2.160.20.80">
    <property type="entry name" value="E3 ubiquitin-protein ligase SopA"/>
    <property type="match status" value="1"/>
</dbReference>
<keyword evidence="2" id="KW-1185">Reference proteome</keyword>
<accession>A0ABS5PV83</accession>
<dbReference type="Proteomes" id="UP000746471">
    <property type="component" value="Unassembled WGS sequence"/>
</dbReference>
<evidence type="ECO:0000313" key="1">
    <source>
        <dbReference type="EMBL" id="MBS7528381.1"/>
    </source>
</evidence>